<dbReference type="GeneTree" id="ENSGT00940000165626"/>
<organism evidence="17 18">
    <name type="scientific">Scleropages formosus</name>
    <name type="common">Asian bonytongue</name>
    <name type="synonym">Osteoglossum formosum</name>
    <dbReference type="NCBI Taxonomy" id="113540"/>
    <lineage>
        <taxon>Eukaryota</taxon>
        <taxon>Metazoa</taxon>
        <taxon>Chordata</taxon>
        <taxon>Craniata</taxon>
        <taxon>Vertebrata</taxon>
        <taxon>Euteleostomi</taxon>
        <taxon>Actinopterygii</taxon>
        <taxon>Neopterygii</taxon>
        <taxon>Teleostei</taxon>
        <taxon>Osteoglossocephala</taxon>
        <taxon>Osteoglossomorpha</taxon>
        <taxon>Osteoglossiformes</taxon>
        <taxon>Osteoglossidae</taxon>
        <taxon>Scleropages</taxon>
    </lineage>
</organism>
<dbReference type="Ensembl" id="ENSSFOT00015014946.2">
    <property type="protein sequence ID" value="ENSSFOP00015014771.2"/>
    <property type="gene ID" value="ENSSFOG00015009529.2"/>
</dbReference>
<dbReference type="PROSITE" id="PS51354">
    <property type="entry name" value="GLUTAREDOXIN_2"/>
    <property type="match status" value="1"/>
</dbReference>
<dbReference type="GO" id="GO:0034976">
    <property type="term" value="P:response to endoplasmic reticulum stress"/>
    <property type="evidence" value="ECO:0007669"/>
    <property type="project" value="TreeGrafter"/>
</dbReference>
<dbReference type="FunFam" id="3.40.30.10:FF:000042">
    <property type="entry name" value="protein disulfide-isomerase A2"/>
    <property type="match status" value="1"/>
</dbReference>
<dbReference type="PROSITE" id="PS00194">
    <property type="entry name" value="THIOREDOXIN_1"/>
    <property type="match status" value="1"/>
</dbReference>
<reference evidence="17 18" key="1">
    <citation type="submission" date="2019-04" db="EMBL/GenBank/DDBJ databases">
        <authorList>
            <consortium name="Wellcome Sanger Institute Data Sharing"/>
        </authorList>
    </citation>
    <scope>NUCLEOTIDE SEQUENCE [LARGE SCALE GENOMIC DNA]</scope>
</reference>
<feature type="compositionally biased region" description="Acidic residues" evidence="15">
    <location>
        <begin position="19"/>
        <end position="43"/>
    </location>
</feature>
<comment type="similarity">
    <text evidence="3 13">Belongs to the protein disulfide isomerase family.</text>
</comment>
<dbReference type="NCBIfam" id="TIGR01126">
    <property type="entry name" value="pdi_dom"/>
    <property type="match status" value="1"/>
</dbReference>
<dbReference type="Gene3D" id="3.40.30.10">
    <property type="entry name" value="Glutaredoxin"/>
    <property type="match status" value="4"/>
</dbReference>
<dbReference type="CDD" id="cd02995">
    <property type="entry name" value="PDI_a_PDI_a'_C"/>
    <property type="match status" value="1"/>
</dbReference>
<evidence type="ECO:0000256" key="11">
    <source>
        <dbReference type="ARBA" id="ARBA00023284"/>
    </source>
</evidence>
<keyword evidence="7" id="KW-0256">Endoplasmic reticulum</keyword>
<feature type="signal peptide" evidence="14">
    <location>
        <begin position="1"/>
        <end position="19"/>
    </location>
</feature>
<evidence type="ECO:0000256" key="3">
    <source>
        <dbReference type="ARBA" id="ARBA00006347"/>
    </source>
</evidence>
<dbReference type="PRINTS" id="PR00421">
    <property type="entry name" value="THIOREDOXIN"/>
</dbReference>
<evidence type="ECO:0000256" key="6">
    <source>
        <dbReference type="ARBA" id="ARBA00022737"/>
    </source>
</evidence>
<keyword evidence="10 14" id="KW-0413">Isomerase</keyword>
<evidence type="ECO:0000256" key="1">
    <source>
        <dbReference type="ARBA" id="ARBA00001182"/>
    </source>
</evidence>
<keyword evidence="9" id="KW-0143">Chaperone</keyword>
<dbReference type="InterPro" id="IPR005788">
    <property type="entry name" value="PDI_thioredoxin-like_dom"/>
</dbReference>
<feature type="chain" id="PRO_5034968433" description="Protein disulfide-isomerase" evidence="14">
    <location>
        <begin position="20"/>
        <end position="552"/>
    </location>
</feature>
<dbReference type="InterPro" id="IPR036249">
    <property type="entry name" value="Thioredoxin-like_sf"/>
</dbReference>
<keyword evidence="8 12" id="KW-1015">Disulfide bond</keyword>
<dbReference type="Pfam" id="PF13848">
    <property type="entry name" value="Thioredoxin_6"/>
    <property type="match status" value="1"/>
</dbReference>
<name>A0A8C9REA5_SCLFO</name>
<proteinExistence type="inferred from homology"/>
<dbReference type="InterPro" id="IPR017937">
    <property type="entry name" value="Thioredoxin_CS"/>
</dbReference>
<dbReference type="KEGG" id="sfm:108926733"/>
<feature type="disulfide bond" description="Redox-active" evidence="12">
    <location>
        <begin position="83"/>
        <end position="86"/>
    </location>
</feature>
<dbReference type="GO" id="GO:0003756">
    <property type="term" value="F:protein disulfide isomerase activity"/>
    <property type="evidence" value="ECO:0007669"/>
    <property type="project" value="UniProtKB-EC"/>
</dbReference>
<keyword evidence="11 12" id="KW-0676">Redox-active center</keyword>
<dbReference type="Proteomes" id="UP000694397">
    <property type="component" value="Chromosome 20"/>
</dbReference>
<dbReference type="CDD" id="cd02961">
    <property type="entry name" value="PDI_a_family"/>
    <property type="match status" value="1"/>
</dbReference>
<dbReference type="OrthoDB" id="72053at2759"/>
<dbReference type="FunFam" id="3.40.30.10:FF:000023">
    <property type="entry name" value="Protein disulfide-isomerase"/>
    <property type="match status" value="1"/>
</dbReference>
<evidence type="ECO:0000256" key="9">
    <source>
        <dbReference type="ARBA" id="ARBA00023186"/>
    </source>
</evidence>
<dbReference type="InterPro" id="IPR005792">
    <property type="entry name" value="Prot_disulphide_isomerase"/>
</dbReference>
<evidence type="ECO:0000259" key="16">
    <source>
        <dbReference type="PROSITE" id="PS51352"/>
    </source>
</evidence>
<evidence type="ECO:0000256" key="7">
    <source>
        <dbReference type="ARBA" id="ARBA00022824"/>
    </source>
</evidence>
<evidence type="ECO:0000256" key="12">
    <source>
        <dbReference type="PIRSR" id="PIRSR605792-51"/>
    </source>
</evidence>
<keyword evidence="6" id="KW-0677">Repeat</keyword>
<keyword evidence="5 14" id="KW-0732">Signal</keyword>
<gene>
    <name evidence="17" type="primary">pdia2</name>
</gene>
<feature type="compositionally biased region" description="Acidic residues" evidence="15">
    <location>
        <begin position="510"/>
        <end position="537"/>
    </location>
</feature>
<accession>A0A8C9REA5</accession>
<keyword evidence="18" id="KW-1185">Reference proteome</keyword>
<dbReference type="RefSeq" id="XP_018595152.2">
    <property type="nucleotide sequence ID" value="XM_018739636.2"/>
</dbReference>
<feature type="disulfide bond" description="Redox-active" evidence="12">
    <location>
        <begin position="429"/>
        <end position="432"/>
    </location>
</feature>
<evidence type="ECO:0000256" key="5">
    <source>
        <dbReference type="ARBA" id="ARBA00022729"/>
    </source>
</evidence>
<evidence type="ECO:0000256" key="13">
    <source>
        <dbReference type="RuleBase" id="RU004208"/>
    </source>
</evidence>
<dbReference type="PANTHER" id="PTHR18929:SF93">
    <property type="entry name" value="PROTEIN DISULFIDE-ISOMERASE A2"/>
    <property type="match status" value="1"/>
</dbReference>
<dbReference type="PANTHER" id="PTHR18929">
    <property type="entry name" value="PROTEIN DISULFIDE ISOMERASE"/>
    <property type="match status" value="1"/>
</dbReference>
<feature type="region of interest" description="Disordered" evidence="15">
    <location>
        <begin position="19"/>
        <end position="48"/>
    </location>
</feature>
<evidence type="ECO:0000256" key="15">
    <source>
        <dbReference type="SAM" id="MobiDB-lite"/>
    </source>
</evidence>
<dbReference type="EC" id="5.3.4.1" evidence="4 14"/>
<comment type="subcellular location">
    <subcellularLocation>
        <location evidence="2">Endoplasmic reticulum lumen</location>
    </subcellularLocation>
</comment>
<evidence type="ECO:0000256" key="2">
    <source>
        <dbReference type="ARBA" id="ARBA00004319"/>
    </source>
</evidence>
<dbReference type="PROSITE" id="PS51352">
    <property type="entry name" value="THIOREDOXIN_2"/>
    <property type="match status" value="2"/>
</dbReference>
<dbReference type="GO" id="GO:0006457">
    <property type="term" value="P:protein folding"/>
    <property type="evidence" value="ECO:0007669"/>
    <property type="project" value="TreeGrafter"/>
</dbReference>
<dbReference type="GeneID" id="108926733"/>
<dbReference type="FunFam" id="3.40.30.10:FF:000027">
    <property type="entry name" value="protein disulfide-isomerase A2"/>
    <property type="match status" value="1"/>
</dbReference>
<evidence type="ECO:0000256" key="14">
    <source>
        <dbReference type="RuleBase" id="RU361130"/>
    </source>
</evidence>
<dbReference type="SUPFAM" id="SSF52833">
    <property type="entry name" value="Thioredoxin-like"/>
    <property type="match status" value="4"/>
</dbReference>
<evidence type="ECO:0000313" key="17">
    <source>
        <dbReference type="Ensembl" id="ENSSFOP00015014771.2"/>
    </source>
</evidence>
<feature type="compositionally biased region" description="Basic and acidic residues" evidence="15">
    <location>
        <begin position="540"/>
        <end position="552"/>
    </location>
</feature>
<dbReference type="Pfam" id="PF00085">
    <property type="entry name" value="Thioredoxin"/>
    <property type="match status" value="2"/>
</dbReference>
<dbReference type="NCBIfam" id="TIGR01130">
    <property type="entry name" value="ER_PDI_fam"/>
    <property type="match status" value="1"/>
</dbReference>
<dbReference type="InterPro" id="IPR013766">
    <property type="entry name" value="Thioredoxin_domain"/>
</dbReference>
<dbReference type="PROSITE" id="PS51257">
    <property type="entry name" value="PROKAR_LIPOPROTEIN"/>
    <property type="match status" value="1"/>
</dbReference>
<reference evidence="17" key="2">
    <citation type="submission" date="2025-08" db="UniProtKB">
        <authorList>
            <consortium name="Ensembl"/>
        </authorList>
    </citation>
    <scope>IDENTIFICATION</scope>
</reference>
<feature type="domain" description="Thioredoxin" evidence="16">
    <location>
        <begin position="22"/>
        <end position="164"/>
    </location>
</feature>
<reference evidence="17" key="3">
    <citation type="submission" date="2025-09" db="UniProtKB">
        <authorList>
            <consortium name="Ensembl"/>
        </authorList>
    </citation>
    <scope>IDENTIFICATION</scope>
</reference>
<dbReference type="CDD" id="cd02982">
    <property type="entry name" value="PDI_b'_family"/>
    <property type="match status" value="1"/>
</dbReference>
<comment type="catalytic activity">
    <reaction evidence="1 14">
        <text>Catalyzes the rearrangement of -S-S- bonds in proteins.</text>
        <dbReference type="EC" id="5.3.4.1"/>
    </reaction>
</comment>
<feature type="region of interest" description="Disordered" evidence="15">
    <location>
        <begin position="502"/>
        <end position="552"/>
    </location>
</feature>
<dbReference type="CTD" id="64714"/>
<evidence type="ECO:0000256" key="8">
    <source>
        <dbReference type="ARBA" id="ARBA00023157"/>
    </source>
</evidence>
<evidence type="ECO:0000256" key="10">
    <source>
        <dbReference type="ARBA" id="ARBA00023235"/>
    </source>
</evidence>
<evidence type="ECO:0000256" key="4">
    <source>
        <dbReference type="ARBA" id="ARBA00012723"/>
    </source>
</evidence>
<evidence type="ECO:0000313" key="18">
    <source>
        <dbReference type="Proteomes" id="UP000694397"/>
    </source>
</evidence>
<feature type="domain" description="Thioredoxin" evidence="16">
    <location>
        <begin position="378"/>
        <end position="507"/>
    </location>
</feature>
<dbReference type="AlphaFoldDB" id="A0A8C9REA5"/>
<sequence length="552" mass="62733">MRFHLYLLVLALAASACTSEEEPTEEKAEDSEEDSLNNTEDDEKEKTNEIVEEKGVLVLHINNFERALQENKYLLVEFYAPWCSHCRALEPDYAKAAEILKNETSEIRLAKVDAIEEKELAEEFGILSFPILKFFTDGDRKNSVEFSGKRTPKGIVQWLKRRAGPSAAILETEESAQDLIDSDNVVVIGFFTDLETDTVKTFYETATDVLEATFGVTTSPKVFEKYQVSEPGVVLFKKFDERRADFEISEGKELEKEELAKFIRQNSIELVTEFSEENADKIFSSDVHNHILLFVNLTVESHTQILETYRGVAADFKGKILFILIDVTAGFSHVLKYFGLTENDAPTLRLINTDTVKKYAVEGSDITADKLRTFCQGVLDGIIKPHMMSQEIPEDWDKNPVKILVGKNFEEVAFDENKNVFVEFYAPWCGHCKELAPIWEELGEKYKDHDNIVIAKMDSTANEVESVTVSGFPTIKYFPAGSEKKIIDFTGKRDLETLTKFLENGGELPQEPDEEDDEEEDDEEEEEDEDEDSEESTTETPKHGNETAKDEL</sequence>
<protein>
    <recommendedName>
        <fullName evidence="4 14">Protein disulfide-isomerase</fullName>
        <ecNumber evidence="4 14">5.3.4.1</ecNumber>
    </recommendedName>
</protein>
<dbReference type="GO" id="GO:0005788">
    <property type="term" value="C:endoplasmic reticulum lumen"/>
    <property type="evidence" value="ECO:0007669"/>
    <property type="project" value="UniProtKB-SubCell"/>
</dbReference>
<dbReference type="CDD" id="cd02981">
    <property type="entry name" value="PDI_b_family"/>
    <property type="match status" value="1"/>
</dbReference>